<dbReference type="GO" id="GO:0003700">
    <property type="term" value="F:DNA-binding transcription factor activity"/>
    <property type="evidence" value="ECO:0007669"/>
    <property type="project" value="TreeGrafter"/>
</dbReference>
<dbReference type="InterPro" id="IPR001005">
    <property type="entry name" value="SANT/Myb"/>
</dbReference>
<organism evidence="7 8">
    <name type="scientific">Phialemonium atrogriseum</name>
    <dbReference type="NCBI Taxonomy" id="1093897"/>
    <lineage>
        <taxon>Eukaryota</taxon>
        <taxon>Fungi</taxon>
        <taxon>Dikarya</taxon>
        <taxon>Ascomycota</taxon>
        <taxon>Pezizomycotina</taxon>
        <taxon>Sordariomycetes</taxon>
        <taxon>Sordariomycetidae</taxon>
        <taxon>Cephalothecales</taxon>
        <taxon>Cephalothecaceae</taxon>
        <taxon>Phialemonium</taxon>
    </lineage>
</organism>
<feature type="compositionally biased region" description="Acidic residues" evidence="4">
    <location>
        <begin position="357"/>
        <end position="368"/>
    </location>
</feature>
<reference evidence="7" key="1">
    <citation type="submission" date="2023-06" db="EMBL/GenBank/DDBJ databases">
        <title>Genome-scale phylogeny and comparative genomics of the fungal order Sordariales.</title>
        <authorList>
            <consortium name="Lawrence Berkeley National Laboratory"/>
            <person name="Hensen N."/>
            <person name="Bonometti L."/>
            <person name="Westerberg I."/>
            <person name="Brannstrom I.O."/>
            <person name="Guillou S."/>
            <person name="Cros-Aarteil S."/>
            <person name="Calhoun S."/>
            <person name="Haridas S."/>
            <person name="Kuo A."/>
            <person name="Mondo S."/>
            <person name="Pangilinan J."/>
            <person name="Riley R."/>
            <person name="Labutti K."/>
            <person name="Andreopoulos B."/>
            <person name="Lipzen A."/>
            <person name="Chen C."/>
            <person name="Yanf M."/>
            <person name="Daum C."/>
            <person name="Ng V."/>
            <person name="Clum A."/>
            <person name="Steindorff A."/>
            <person name="Ohm R."/>
            <person name="Martin F."/>
            <person name="Silar P."/>
            <person name="Natvig D."/>
            <person name="Lalanne C."/>
            <person name="Gautier V."/>
            <person name="Ament-Velasquez S.L."/>
            <person name="Kruys A."/>
            <person name="Hutchinson M.I."/>
            <person name="Powell A.J."/>
            <person name="Barry K."/>
            <person name="Miller A.N."/>
            <person name="Grigoriev I.V."/>
            <person name="Debuchy R."/>
            <person name="Gladieux P."/>
            <person name="Thoren M.H."/>
            <person name="Johannesson H."/>
        </authorList>
    </citation>
    <scope>NUCLEOTIDE SEQUENCE</scope>
    <source>
        <strain evidence="7">8032-3</strain>
    </source>
</reference>
<dbReference type="CDD" id="cd00167">
    <property type="entry name" value="SANT"/>
    <property type="match status" value="1"/>
</dbReference>
<evidence type="ECO:0000256" key="3">
    <source>
        <dbReference type="ARBA" id="ARBA00023242"/>
    </source>
</evidence>
<dbReference type="Proteomes" id="UP001244011">
    <property type="component" value="Unassembled WGS sequence"/>
</dbReference>
<dbReference type="PROSITE" id="PS50090">
    <property type="entry name" value="MYB_LIKE"/>
    <property type="match status" value="2"/>
</dbReference>
<feature type="compositionally biased region" description="Polar residues" evidence="4">
    <location>
        <begin position="478"/>
        <end position="495"/>
    </location>
</feature>
<feature type="compositionally biased region" description="Basic residues" evidence="4">
    <location>
        <begin position="61"/>
        <end position="72"/>
    </location>
</feature>
<feature type="compositionally biased region" description="Basic residues" evidence="4">
    <location>
        <begin position="595"/>
        <end position="605"/>
    </location>
</feature>
<evidence type="ECO:0000256" key="2">
    <source>
        <dbReference type="ARBA" id="ARBA00023125"/>
    </source>
</evidence>
<accession>A0AAJ0C251</accession>
<feature type="compositionally biased region" description="Basic residues" evidence="4">
    <location>
        <begin position="906"/>
        <end position="916"/>
    </location>
</feature>
<dbReference type="PANTHER" id="PTHR46380:SF2">
    <property type="entry name" value="CYCLIN-D-BINDING MYB-LIKE TRANSCRIPTION FACTOR 1"/>
    <property type="match status" value="1"/>
</dbReference>
<dbReference type="GO" id="GO:0000976">
    <property type="term" value="F:transcription cis-regulatory region binding"/>
    <property type="evidence" value="ECO:0007669"/>
    <property type="project" value="TreeGrafter"/>
</dbReference>
<keyword evidence="2" id="KW-0238">DNA-binding</keyword>
<name>A0AAJ0C251_9PEZI</name>
<dbReference type="PANTHER" id="PTHR46380">
    <property type="entry name" value="CYCLIN-D-BINDING MYB-LIKE TRANSCRIPTION FACTOR 1"/>
    <property type="match status" value="1"/>
</dbReference>
<dbReference type="InterPro" id="IPR017930">
    <property type="entry name" value="Myb_dom"/>
</dbReference>
<keyword evidence="3" id="KW-0539">Nucleus</keyword>
<feature type="region of interest" description="Disordered" evidence="4">
    <location>
        <begin position="893"/>
        <end position="1149"/>
    </location>
</feature>
<feature type="compositionally biased region" description="Basic and acidic residues" evidence="4">
    <location>
        <begin position="387"/>
        <end position="399"/>
    </location>
</feature>
<evidence type="ECO:0000256" key="1">
    <source>
        <dbReference type="ARBA" id="ARBA00004123"/>
    </source>
</evidence>
<feature type="compositionally biased region" description="Low complexity" evidence="4">
    <location>
        <begin position="304"/>
        <end position="316"/>
    </location>
</feature>
<feature type="compositionally biased region" description="Basic and acidic residues" evidence="4">
    <location>
        <begin position="207"/>
        <end position="216"/>
    </location>
</feature>
<evidence type="ECO:0000259" key="6">
    <source>
        <dbReference type="PROSITE" id="PS51294"/>
    </source>
</evidence>
<dbReference type="InterPro" id="IPR051651">
    <property type="entry name" value="DMTF1_DNA-bind_reg"/>
</dbReference>
<feature type="domain" description="HTH myb-type" evidence="6">
    <location>
        <begin position="759"/>
        <end position="812"/>
    </location>
</feature>
<feature type="compositionally biased region" description="Basic and acidic residues" evidence="4">
    <location>
        <begin position="92"/>
        <end position="105"/>
    </location>
</feature>
<dbReference type="InterPro" id="IPR009057">
    <property type="entry name" value="Homeodomain-like_sf"/>
</dbReference>
<dbReference type="PROSITE" id="PS51294">
    <property type="entry name" value="HTH_MYB"/>
    <property type="match status" value="1"/>
</dbReference>
<proteinExistence type="predicted"/>
<evidence type="ECO:0000313" key="7">
    <source>
        <dbReference type="EMBL" id="KAK1767317.1"/>
    </source>
</evidence>
<feature type="compositionally biased region" description="Basic and acidic residues" evidence="4">
    <location>
        <begin position="1071"/>
        <end position="1080"/>
    </location>
</feature>
<feature type="compositionally biased region" description="Acidic residues" evidence="4">
    <location>
        <begin position="963"/>
        <end position="981"/>
    </location>
</feature>
<dbReference type="SMART" id="SM00717">
    <property type="entry name" value="SANT"/>
    <property type="match status" value="2"/>
</dbReference>
<feature type="domain" description="Myb-like" evidence="5">
    <location>
        <begin position="764"/>
        <end position="808"/>
    </location>
</feature>
<evidence type="ECO:0008006" key="9">
    <source>
        <dbReference type="Google" id="ProtNLM"/>
    </source>
</evidence>
<dbReference type="RefSeq" id="XP_060283530.1">
    <property type="nucleotide sequence ID" value="XM_060427840.1"/>
</dbReference>
<dbReference type="Pfam" id="PF00249">
    <property type="entry name" value="Myb_DNA-binding"/>
    <property type="match status" value="1"/>
</dbReference>
<comment type="caution">
    <text evidence="7">The sequence shown here is derived from an EMBL/GenBank/DDBJ whole genome shotgun (WGS) entry which is preliminary data.</text>
</comment>
<gene>
    <name evidence="7" type="ORF">QBC33DRAFT_537974</name>
</gene>
<dbReference type="EMBL" id="MU839008">
    <property type="protein sequence ID" value="KAK1767317.1"/>
    <property type="molecule type" value="Genomic_DNA"/>
</dbReference>
<keyword evidence="8" id="KW-1185">Reference proteome</keyword>
<feature type="compositionally biased region" description="Basic and acidic residues" evidence="4">
    <location>
        <begin position="982"/>
        <end position="1001"/>
    </location>
</feature>
<dbReference type="GeneID" id="85311027"/>
<feature type="compositionally biased region" description="Polar residues" evidence="4">
    <location>
        <begin position="75"/>
        <end position="86"/>
    </location>
</feature>
<feature type="compositionally biased region" description="Polar residues" evidence="4">
    <location>
        <begin position="931"/>
        <end position="941"/>
    </location>
</feature>
<sequence length="1149" mass="125621">MGSQSSLPERPDGSDRSPSPLSGIGDGFDGLPRMSSTMPNFAGDDMDLPDGLPRYSTQPKLGKKKKRKKRKSRTENTSPTSANQYGDPQDDGITRGDEEPLKFERTSFNARQEGESGYGVKAEALDDNQTKAEPGNADAELESPSRSRKGRRSRASQAQAPGDELDQLPNGPPVSSPELDRAQIGGAAISSPSGPTSSRKKQKKDKRIWPKDKALDLPEDPIAGSDEEHIIPSSAPRKRLSIEGNDGGSSRKKNKRGPRSGSIDPVEEFESAQNIGTSGHEDVIENTQGGNASAGQDSVNQEHVTTPTRGTVPPTTNGAAHYIDDDDVRENGERGTRVSPSELGDGEIQHETGQPDADLDEDAMDVDEQPAAREEDRDMQGSNGDDESIRSGGEAHEEASAIGAQASQSNGRVGLPADETDNVSEADHNMAAQEISDAQQQTDDDHDMLNPSSDGEDGPNKDSFSNASEAIEDIDGSEASSVSGVQEIVQQTIKSAESRKKATKSPGKANKVLQAAESAEVSADRQLSEPDQADLTANGQHPPDRTDMENGTNQESGEEEARMNGAQSEASSIVGDPSTPNGPHAMHSPSTLGSKKTRRYAKRQPKPSFFAREAESNARAFAELPSNEIETSAGKSRAKRRLPIHVEVEAGPSSSASNKKAKKGKSAKDSNTEGQGLVLNGLGGYRRGPLMPSEIAQVTEAIEQFQSERRMEQYALNVMIHENPKHGRPLHRELWQRVQNACPTRPRKKLINWSRLQFHNFVGRGRWTAEQDEELRQMVKIHGKKWSVIGGLINRHPNDARDRWRNYLVCSDNWKTNMWSEEESTKFISIVSESLRVAQNMREEDPHNESLRVLSNEQLIDWGFVSESMAFTRSRLQCQEKWKRIRESGKLDKNLASLLPSESSSRKRKTPKKPRKVSSGDDQVSDAEETATPNVLTSPSTTKRKGKGKAVLQLPSVDKEAADGSDSDVVPESEPEEEPDHDGDSSRANRNEDSDRQDRSPSPDQEGPQEEDQEHEHAPGSEHQGSERGRDEREVSVDLSMNVDADEQQDEHVRSPGGKSGKGKEKLKRMGKGDKGKVDTPRTAGKLRESRKRSRADRSPETIRLARRSKKAKRDPVPAPEDASDISSSMDDMEDIPARVRVSSEGGDE</sequence>
<evidence type="ECO:0000256" key="4">
    <source>
        <dbReference type="SAM" id="MobiDB-lite"/>
    </source>
</evidence>
<dbReference type="AlphaFoldDB" id="A0AAJ0C251"/>
<feature type="compositionally biased region" description="Polar residues" evidence="4">
    <location>
        <begin position="285"/>
        <end position="303"/>
    </location>
</feature>
<feature type="compositionally biased region" description="Basic and acidic residues" evidence="4">
    <location>
        <begin position="370"/>
        <end position="379"/>
    </location>
</feature>
<protein>
    <recommendedName>
        <fullName evidence="9">DNA-binding protein REB1</fullName>
    </recommendedName>
</protein>
<evidence type="ECO:0000313" key="8">
    <source>
        <dbReference type="Proteomes" id="UP001244011"/>
    </source>
</evidence>
<dbReference type="SUPFAM" id="SSF46689">
    <property type="entry name" value="Homeodomain-like"/>
    <property type="match status" value="1"/>
</dbReference>
<dbReference type="Gene3D" id="1.10.10.60">
    <property type="entry name" value="Homeodomain-like"/>
    <property type="match status" value="2"/>
</dbReference>
<feature type="domain" description="Myb-like" evidence="5">
    <location>
        <begin position="811"/>
        <end position="886"/>
    </location>
</feature>
<evidence type="ECO:0000259" key="5">
    <source>
        <dbReference type="PROSITE" id="PS50090"/>
    </source>
</evidence>
<comment type="subcellular location">
    <subcellularLocation>
        <location evidence="1">Nucleus</location>
    </subcellularLocation>
</comment>
<feature type="region of interest" description="Disordered" evidence="4">
    <location>
        <begin position="1"/>
        <end position="676"/>
    </location>
</feature>
<dbReference type="GO" id="GO:0005634">
    <property type="term" value="C:nucleus"/>
    <property type="evidence" value="ECO:0007669"/>
    <property type="project" value="UniProtKB-SubCell"/>
</dbReference>
<feature type="compositionally biased region" description="Basic and acidic residues" evidence="4">
    <location>
        <begin position="1014"/>
        <end position="1036"/>
    </location>
</feature>